<accession>A0ABS8M1F4</accession>
<sequence>MLSRSEMRAIDGGGPVGQKGCGACYSAYDCGSGRDACDGRSCFTFK</sequence>
<dbReference type="Proteomes" id="UP001430700">
    <property type="component" value="Unassembled WGS sequence"/>
</dbReference>
<dbReference type="EMBL" id="JAJJMN010000001">
    <property type="protein sequence ID" value="MCC9018675.1"/>
    <property type="molecule type" value="Genomic_DNA"/>
</dbReference>
<evidence type="ECO:0000313" key="2">
    <source>
        <dbReference type="Proteomes" id="UP001430700"/>
    </source>
</evidence>
<reference evidence="1" key="1">
    <citation type="submission" date="2021-11" db="EMBL/GenBank/DDBJ databases">
        <title>Description of novel Flavobacterium species.</title>
        <authorList>
            <person name="Saticioglu I.B."/>
            <person name="Ay H."/>
            <person name="Altun S."/>
            <person name="Duman M."/>
        </authorList>
    </citation>
    <scope>NUCLEOTIDE SEQUENCE</scope>
    <source>
        <strain evidence="1">F-126</strain>
    </source>
</reference>
<proteinExistence type="predicted"/>
<dbReference type="RefSeq" id="WP_230000052.1">
    <property type="nucleotide sequence ID" value="NZ_JAJJMN010000001.1"/>
</dbReference>
<gene>
    <name evidence="1" type="ORF">LNQ34_12910</name>
</gene>
<evidence type="ECO:0000313" key="1">
    <source>
        <dbReference type="EMBL" id="MCC9018675.1"/>
    </source>
</evidence>
<comment type="caution">
    <text evidence="1">The sequence shown here is derived from an EMBL/GenBank/DDBJ whole genome shotgun (WGS) entry which is preliminary data.</text>
</comment>
<name>A0ABS8M1F4_9FLAO</name>
<organism evidence="1 2">
    <name type="scientific">Flavobacterium lipolyticum</name>
    <dbReference type="NCBI Taxonomy" id="2893754"/>
    <lineage>
        <taxon>Bacteria</taxon>
        <taxon>Pseudomonadati</taxon>
        <taxon>Bacteroidota</taxon>
        <taxon>Flavobacteriia</taxon>
        <taxon>Flavobacteriales</taxon>
        <taxon>Flavobacteriaceae</taxon>
        <taxon>Flavobacterium</taxon>
    </lineage>
</organism>
<protein>
    <recommendedName>
        <fullName evidence="3">Bacteriocin</fullName>
    </recommendedName>
</protein>
<evidence type="ECO:0008006" key="3">
    <source>
        <dbReference type="Google" id="ProtNLM"/>
    </source>
</evidence>
<keyword evidence="2" id="KW-1185">Reference proteome</keyword>